<dbReference type="EMBL" id="CATOUU010000517">
    <property type="protein sequence ID" value="CAI9932535.1"/>
    <property type="molecule type" value="Genomic_DNA"/>
</dbReference>
<reference evidence="2 3" key="2">
    <citation type="submission" date="2024-07" db="EMBL/GenBank/DDBJ databases">
        <authorList>
            <person name="Akdeniz Z."/>
        </authorList>
    </citation>
    <scope>NUCLEOTIDE SEQUENCE [LARGE SCALE GENOMIC DNA]</scope>
</reference>
<dbReference type="EMBL" id="CAXDID020000052">
    <property type="protein sequence ID" value="CAL6005873.1"/>
    <property type="molecule type" value="Genomic_DNA"/>
</dbReference>
<evidence type="ECO:0000313" key="3">
    <source>
        <dbReference type="Proteomes" id="UP001642409"/>
    </source>
</evidence>
<keyword evidence="3" id="KW-1185">Reference proteome</keyword>
<accession>A0AA86P6N6</accession>
<proteinExistence type="predicted"/>
<evidence type="ECO:0000313" key="1">
    <source>
        <dbReference type="EMBL" id="CAI9932535.1"/>
    </source>
</evidence>
<comment type="caution">
    <text evidence="1">The sequence shown here is derived from an EMBL/GenBank/DDBJ whole genome shotgun (WGS) entry which is preliminary data.</text>
</comment>
<dbReference type="Proteomes" id="UP001642409">
    <property type="component" value="Unassembled WGS sequence"/>
</dbReference>
<dbReference type="AlphaFoldDB" id="A0AA86P6N6"/>
<protein>
    <submittedName>
        <fullName evidence="2">Hypothetical_protein</fullName>
    </submittedName>
</protein>
<sequence length="224" mass="25639">MDYGKYEAHALQQLEKSVPNRPKGVVVQFNEDDAVSQLDFGMRKSRTQTTPKSNPKQVLEQVLLEKQAQLQNNTLSNIEKIEADTDVEQSPARQASYFQKLFELQNRITTPPAVQNQKLSLLKDLIGNQSQQLYEQTKLKILAELQQTQNTLLQMFKLLGVNDLTQLLTKQQKEKMKLKTIQSEIMSIKVKLPVLRQDIIQCTQQCQQSIQALLDALCNSNIEQ</sequence>
<reference evidence="1" key="1">
    <citation type="submission" date="2023-06" db="EMBL/GenBank/DDBJ databases">
        <authorList>
            <person name="Kurt Z."/>
        </authorList>
    </citation>
    <scope>NUCLEOTIDE SEQUENCE</scope>
</reference>
<gene>
    <name evidence="2" type="ORF">HINF_LOCUS19799</name>
    <name evidence="1" type="ORF">HINF_LOCUS20180</name>
</gene>
<evidence type="ECO:0000313" key="2">
    <source>
        <dbReference type="EMBL" id="CAL6005873.1"/>
    </source>
</evidence>
<name>A0AA86P6N6_9EUKA</name>
<organism evidence="1">
    <name type="scientific">Hexamita inflata</name>
    <dbReference type="NCBI Taxonomy" id="28002"/>
    <lineage>
        <taxon>Eukaryota</taxon>
        <taxon>Metamonada</taxon>
        <taxon>Diplomonadida</taxon>
        <taxon>Hexamitidae</taxon>
        <taxon>Hexamitinae</taxon>
        <taxon>Hexamita</taxon>
    </lineage>
</organism>